<feature type="compositionally biased region" description="Low complexity" evidence="1">
    <location>
        <begin position="149"/>
        <end position="159"/>
    </location>
</feature>
<organism evidence="2 3">
    <name type="scientific">Bifidobacterium pseudolongum subsp. globosum</name>
    <dbReference type="NCBI Taxonomy" id="1690"/>
    <lineage>
        <taxon>Bacteria</taxon>
        <taxon>Bacillati</taxon>
        <taxon>Actinomycetota</taxon>
        <taxon>Actinomycetes</taxon>
        <taxon>Bifidobacteriales</taxon>
        <taxon>Bifidobacteriaceae</taxon>
        <taxon>Bifidobacterium</taxon>
    </lineage>
</organism>
<dbReference type="EMBL" id="RYUM01000003">
    <property type="protein sequence ID" value="RYQ20870.1"/>
    <property type="molecule type" value="Genomic_DNA"/>
</dbReference>
<dbReference type="RefSeq" id="WP_165362190.1">
    <property type="nucleotide sequence ID" value="NZ_RYUM01000003.1"/>
</dbReference>
<protein>
    <submittedName>
        <fullName evidence="2">DNA-binding protein</fullName>
    </submittedName>
</protein>
<evidence type="ECO:0000313" key="2">
    <source>
        <dbReference type="EMBL" id="RYQ20870.1"/>
    </source>
</evidence>
<gene>
    <name evidence="2" type="ORF">PG2071B_0291</name>
</gene>
<feature type="compositionally biased region" description="Polar residues" evidence="1">
    <location>
        <begin position="105"/>
        <end position="122"/>
    </location>
</feature>
<accession>A0A4Q5AAL8</accession>
<keyword evidence="2" id="KW-0238">DNA-binding</keyword>
<dbReference type="GO" id="GO:0003677">
    <property type="term" value="F:DNA binding"/>
    <property type="evidence" value="ECO:0007669"/>
    <property type="project" value="UniProtKB-KW"/>
</dbReference>
<feature type="compositionally biased region" description="Polar residues" evidence="1">
    <location>
        <begin position="138"/>
        <end position="147"/>
    </location>
</feature>
<evidence type="ECO:0000313" key="3">
    <source>
        <dbReference type="Proteomes" id="UP000291187"/>
    </source>
</evidence>
<reference evidence="2 3" key="1">
    <citation type="submission" date="2018-12" db="EMBL/GenBank/DDBJ databases">
        <title>Unveiling genomic diversity among members of the Bifidobacterium pseudolongum species, a widely distributed gut commensal of the animal kingdom.</title>
        <authorList>
            <person name="Lugli G.A."/>
            <person name="Duranti S."/>
            <person name="Albert K."/>
            <person name="Mancabelli L."/>
            <person name="Napoli S."/>
            <person name="Viappiani A."/>
            <person name="Anzalone R."/>
            <person name="Longhi G."/>
            <person name="Milani C."/>
            <person name="Turroni F."/>
            <person name="Alessandri G."/>
            <person name="Sela D.A."/>
            <person name="Van Sinderen D."/>
            <person name="Ventura M."/>
        </authorList>
    </citation>
    <scope>NUCLEOTIDE SEQUENCE [LARGE SCALE GENOMIC DNA]</scope>
    <source>
        <strain evidence="2 3">2071B</strain>
    </source>
</reference>
<dbReference type="InterPro" id="IPR036388">
    <property type="entry name" value="WH-like_DNA-bd_sf"/>
</dbReference>
<dbReference type="Proteomes" id="UP000291187">
    <property type="component" value="Unassembled WGS sequence"/>
</dbReference>
<dbReference type="Pfam" id="PF13730">
    <property type="entry name" value="HTH_36"/>
    <property type="match status" value="1"/>
</dbReference>
<dbReference type="Gene3D" id="1.10.10.10">
    <property type="entry name" value="Winged helix-like DNA-binding domain superfamily/Winged helix DNA-binding domain"/>
    <property type="match status" value="1"/>
</dbReference>
<evidence type="ECO:0000256" key="1">
    <source>
        <dbReference type="SAM" id="MobiDB-lite"/>
    </source>
</evidence>
<proteinExistence type="predicted"/>
<name>A0A4Q5AAL8_9BIFI</name>
<feature type="region of interest" description="Disordered" evidence="1">
    <location>
        <begin position="99"/>
        <end position="194"/>
    </location>
</feature>
<dbReference type="AlphaFoldDB" id="A0A4Q5AAL8"/>
<dbReference type="InterPro" id="IPR036390">
    <property type="entry name" value="WH_DNA-bd_sf"/>
</dbReference>
<sequence length="318" mass="34616">MSLRALTWAIYEIGSTLKDASAYRVLLILADNANDEGKGAYPSASTIAEETGMSLRTVRNKLNDLEAAGIIMRGDQALADYLPANRRSVVWDLNLDNNRRADSAPQHTPATTTTRGAKSAPQTDGFDVQQGCNRGATDVQQGCSLSAHNPLNPINPINPREAAREHDPDTDTTQPTSREQALADWSPNSEHEALANSAHADLDAEADKFRCRQLSDGHIAKNLDAAFTLWLRRGIDGGYLTRHATRPSDQPATSKPHRHGLGCNHVLDLLEPYEQLFDHDGARGANPWVNARSRLADLLNHGMDPNVALADILQEVAA</sequence>
<comment type="caution">
    <text evidence="2">The sequence shown here is derived from an EMBL/GenBank/DDBJ whole genome shotgun (WGS) entry which is preliminary data.</text>
</comment>
<dbReference type="SUPFAM" id="SSF46785">
    <property type="entry name" value="Winged helix' DNA-binding domain"/>
    <property type="match status" value="1"/>
</dbReference>